<dbReference type="InterPro" id="IPR036388">
    <property type="entry name" value="WH-like_DNA-bd_sf"/>
</dbReference>
<comment type="caution">
    <text evidence="6">The sequence shown here is derived from an EMBL/GenBank/DDBJ whole genome shotgun (WGS) entry which is preliminary data.</text>
</comment>
<proteinExistence type="inferred from homology"/>
<gene>
    <name evidence="6" type="ORF">AAA083_12540</name>
</gene>
<dbReference type="Gene3D" id="3.40.190.290">
    <property type="match status" value="1"/>
</dbReference>
<name>A0ABV1JFE4_9ACTN</name>
<dbReference type="Pfam" id="PF00126">
    <property type="entry name" value="HTH_1"/>
    <property type="match status" value="1"/>
</dbReference>
<dbReference type="SUPFAM" id="SSF53850">
    <property type="entry name" value="Periplasmic binding protein-like II"/>
    <property type="match status" value="1"/>
</dbReference>
<evidence type="ECO:0000259" key="5">
    <source>
        <dbReference type="PROSITE" id="PS50931"/>
    </source>
</evidence>
<dbReference type="InterPro" id="IPR000847">
    <property type="entry name" value="LysR_HTH_N"/>
</dbReference>
<dbReference type="Gene3D" id="1.10.10.10">
    <property type="entry name" value="Winged helix-like DNA-binding domain superfamily/Winged helix DNA-binding domain"/>
    <property type="match status" value="1"/>
</dbReference>
<evidence type="ECO:0000313" key="6">
    <source>
        <dbReference type="EMBL" id="MEQ3363805.1"/>
    </source>
</evidence>
<sequence>MDTRYVQEFLVFAAELNYSNAAKRLFITRPTLSDHIRELETELGCELVGKCQGKAALTPAGRRFVQTGAKLVETVQGIIDEYQTLADNLLTVTVAQTNLPWLESLLYKARHAVQGRHPEKRIDIVTANGPHSTIDALREQANDIVVAGCKSYTSGSANRVIPEGMQGFKLRTEDIKLLMTQDNPLFCKDTVCAADLDGSTIMVPPDIYQGYLRDGVVERFEEHGARVALQTMSFSDHFEYFNYDFQDLFGIVPTTLMPRFGIGEREECRAFSLVDLPFKTDFYAVYTDEFASSENGALFVDEMKKLASDEAS</sequence>
<dbReference type="SUPFAM" id="SSF46785">
    <property type="entry name" value="Winged helix' DNA-binding domain"/>
    <property type="match status" value="1"/>
</dbReference>
<keyword evidence="3" id="KW-0238">DNA-binding</keyword>
<dbReference type="PANTHER" id="PTHR30346">
    <property type="entry name" value="TRANSCRIPTIONAL DUAL REGULATOR HCAR-RELATED"/>
    <property type="match status" value="1"/>
</dbReference>
<evidence type="ECO:0000313" key="7">
    <source>
        <dbReference type="Proteomes" id="UP001487305"/>
    </source>
</evidence>
<keyword evidence="2" id="KW-0805">Transcription regulation</keyword>
<evidence type="ECO:0000256" key="3">
    <source>
        <dbReference type="ARBA" id="ARBA00023125"/>
    </source>
</evidence>
<dbReference type="InterPro" id="IPR036390">
    <property type="entry name" value="WH_DNA-bd_sf"/>
</dbReference>
<keyword evidence="4" id="KW-0804">Transcription</keyword>
<feature type="domain" description="HTH lysR-type" evidence="5">
    <location>
        <begin position="1"/>
        <end position="58"/>
    </location>
</feature>
<reference evidence="6 7" key="1">
    <citation type="submission" date="2024-04" db="EMBL/GenBank/DDBJ databases">
        <title>Human intestinal bacterial collection.</title>
        <authorList>
            <person name="Pauvert C."/>
            <person name="Hitch T.C.A."/>
            <person name="Clavel T."/>
        </authorList>
    </citation>
    <scope>NUCLEOTIDE SEQUENCE [LARGE SCALE GENOMIC DNA]</scope>
    <source>
        <strain evidence="6 7">CLA-KB-H42</strain>
    </source>
</reference>
<accession>A0ABV1JFE4</accession>
<dbReference type="EMBL" id="JBBNOP010000012">
    <property type="protein sequence ID" value="MEQ3363805.1"/>
    <property type="molecule type" value="Genomic_DNA"/>
</dbReference>
<organism evidence="6 7">
    <name type="scientific">Raoultibacter massiliensis</name>
    <dbReference type="NCBI Taxonomy" id="1852371"/>
    <lineage>
        <taxon>Bacteria</taxon>
        <taxon>Bacillati</taxon>
        <taxon>Actinomycetota</taxon>
        <taxon>Coriobacteriia</taxon>
        <taxon>Eggerthellales</taxon>
        <taxon>Eggerthellaceae</taxon>
        <taxon>Raoultibacter</taxon>
    </lineage>
</organism>
<keyword evidence="7" id="KW-1185">Reference proteome</keyword>
<dbReference type="PROSITE" id="PS50931">
    <property type="entry name" value="HTH_LYSR"/>
    <property type="match status" value="1"/>
</dbReference>
<protein>
    <submittedName>
        <fullName evidence="6">LysR family transcriptional regulator</fullName>
    </submittedName>
</protein>
<comment type="similarity">
    <text evidence="1">Belongs to the LysR transcriptional regulatory family.</text>
</comment>
<evidence type="ECO:0000256" key="1">
    <source>
        <dbReference type="ARBA" id="ARBA00009437"/>
    </source>
</evidence>
<dbReference type="Proteomes" id="UP001487305">
    <property type="component" value="Unassembled WGS sequence"/>
</dbReference>
<evidence type="ECO:0000256" key="2">
    <source>
        <dbReference type="ARBA" id="ARBA00023015"/>
    </source>
</evidence>
<dbReference type="RefSeq" id="WP_102375211.1">
    <property type="nucleotide sequence ID" value="NZ_JBBNOP010000012.1"/>
</dbReference>
<evidence type="ECO:0000256" key="4">
    <source>
        <dbReference type="ARBA" id="ARBA00023163"/>
    </source>
</evidence>
<dbReference type="PANTHER" id="PTHR30346:SF0">
    <property type="entry name" value="HCA OPERON TRANSCRIPTIONAL ACTIVATOR HCAR"/>
    <property type="match status" value="1"/>
</dbReference>